<dbReference type="OMA" id="QFRQWPE"/>
<evidence type="ECO:0000256" key="5">
    <source>
        <dbReference type="ARBA" id="ARBA00022691"/>
    </source>
</evidence>
<evidence type="ECO:0000256" key="1">
    <source>
        <dbReference type="ARBA" id="ARBA00004173"/>
    </source>
</evidence>
<dbReference type="GO" id="GO:0000179">
    <property type="term" value="F:rRNA (adenine-N6,N6-)-dimethyltransferase activity"/>
    <property type="evidence" value="ECO:0007669"/>
    <property type="project" value="UniProtKB-UniRule"/>
</dbReference>
<dbReference type="GO" id="GO:0034246">
    <property type="term" value="F:mitochondrial transcription factor activity"/>
    <property type="evidence" value="ECO:0007669"/>
    <property type="project" value="TreeGrafter"/>
</dbReference>
<keyword evidence="8" id="KW-0805">Transcription regulation</keyword>
<comment type="similarity">
    <text evidence="11 12">Belongs to the class I-like SAM-binding methyltransferase superfamily. rRNA adenine N(6)-methyltransferase family.</text>
</comment>
<feature type="binding site" evidence="11">
    <location>
        <position position="58"/>
    </location>
    <ligand>
        <name>S-adenosyl-L-methionine</name>
        <dbReference type="ChEBI" id="CHEBI:59789"/>
    </ligand>
</feature>
<dbReference type="InterPro" id="IPR001737">
    <property type="entry name" value="KsgA/Erm"/>
</dbReference>
<dbReference type="AlphaFoldDB" id="A0A0M5J4W3"/>
<dbReference type="Gene3D" id="3.40.50.150">
    <property type="entry name" value="Vaccinia Virus protein VP39"/>
    <property type="match status" value="1"/>
</dbReference>
<evidence type="ECO:0000256" key="4">
    <source>
        <dbReference type="ARBA" id="ARBA00022679"/>
    </source>
</evidence>
<keyword evidence="2 12" id="KW-0698">rRNA processing</keyword>
<sequence>MMSLRFSWRLCSPSSVQRISVCHQSAKAKREKLVSRYSAEFPEKLIIKKQKSAPHMYMANEEIAKQVNDYLDPHLRESNCDTVLELNPGPCHFTRHLLDRESQFRKIILMETMDHFMPRLQEMHALYPERVKVQHGDFVALWKLAYMDKLDNGTRVSDLLQDVPQRAFTEDVNMLVIGAVGSYPFFKHLINSLVFQSSVFNWGRCEMLLALPPPIFIHLTCSNEIGYLIYRSASMLFQILFEHRFIAKVPREHFLPQQAEFNLGKSSKLGKVKSINPEYLYLTKFTPRRNLHELCAAQDLPALWFFIKQNLVSRRNRIIPNLEKFVPGCGPRLIINQHAKEAVTPLFKEAVKQLPPYSMRSTNMSTRDHFPAINIYTQFGDLTPSQMLTLFTQFRSWPEYNESSFLASLENTLLKLETVNDQSLDDSVIAEEDDISGESVDELLEATEATTVTKTVSKVK</sequence>
<keyword evidence="5 11" id="KW-0949">S-adenosyl-L-methionine</keyword>
<dbReference type="STRING" id="30019.A0A0M5J4W3"/>
<evidence type="ECO:0000256" key="8">
    <source>
        <dbReference type="ARBA" id="ARBA00023015"/>
    </source>
</evidence>
<evidence type="ECO:0000256" key="11">
    <source>
        <dbReference type="PROSITE-ProRule" id="PRU01026"/>
    </source>
</evidence>
<evidence type="ECO:0000256" key="2">
    <source>
        <dbReference type="ARBA" id="ARBA00022552"/>
    </source>
</evidence>
<dbReference type="EC" id="2.1.1.-" evidence="12"/>
<gene>
    <name evidence="13" type="ORF">Dbus_chr3Rg1211</name>
</gene>
<name>A0A0M5J4W3_DROBS</name>
<evidence type="ECO:0000256" key="10">
    <source>
        <dbReference type="ARBA" id="ARBA00023163"/>
    </source>
</evidence>
<dbReference type="Pfam" id="PF00398">
    <property type="entry name" value="RrnaAD"/>
    <property type="match status" value="1"/>
</dbReference>
<evidence type="ECO:0000256" key="6">
    <source>
        <dbReference type="ARBA" id="ARBA00022884"/>
    </source>
</evidence>
<dbReference type="PROSITE" id="PS51689">
    <property type="entry name" value="SAM_RNA_A_N6_MT"/>
    <property type="match status" value="1"/>
</dbReference>
<comment type="subcellular location">
    <subcellularLocation>
        <location evidence="1">Mitochondrion</location>
    </subcellularLocation>
</comment>
<dbReference type="OrthoDB" id="9895503at2759"/>
<dbReference type="GO" id="GO:0006391">
    <property type="term" value="P:transcription initiation at mitochondrial promoter"/>
    <property type="evidence" value="ECO:0007669"/>
    <property type="project" value="TreeGrafter"/>
</dbReference>
<keyword evidence="4 11" id="KW-0808">Transferase</keyword>
<evidence type="ECO:0000256" key="12">
    <source>
        <dbReference type="RuleBase" id="RU362106"/>
    </source>
</evidence>
<reference evidence="13 14" key="1">
    <citation type="submission" date="2015-08" db="EMBL/GenBank/DDBJ databases">
        <title>Ancestral chromatin configuration constrains chromatin evolution on differentiating sex chromosomes in Drosophila.</title>
        <authorList>
            <person name="Zhou Q."/>
            <person name="Bachtrog D."/>
        </authorList>
    </citation>
    <scope>NUCLEOTIDE SEQUENCE [LARGE SCALE GENOMIC DNA]</scope>
    <source>
        <tissue evidence="13">Whole larvae</tissue>
    </source>
</reference>
<organism evidence="13 14">
    <name type="scientific">Drosophila busckii</name>
    <name type="common">Fruit fly</name>
    <dbReference type="NCBI Taxonomy" id="30019"/>
    <lineage>
        <taxon>Eukaryota</taxon>
        <taxon>Metazoa</taxon>
        <taxon>Ecdysozoa</taxon>
        <taxon>Arthropoda</taxon>
        <taxon>Hexapoda</taxon>
        <taxon>Insecta</taxon>
        <taxon>Pterygota</taxon>
        <taxon>Neoptera</taxon>
        <taxon>Endopterygota</taxon>
        <taxon>Diptera</taxon>
        <taxon>Brachycera</taxon>
        <taxon>Muscomorpha</taxon>
        <taxon>Ephydroidea</taxon>
        <taxon>Drosophilidae</taxon>
        <taxon>Drosophila</taxon>
    </lineage>
</organism>
<keyword evidence="6 11" id="KW-0694">RNA-binding</keyword>
<dbReference type="GO" id="GO:0003723">
    <property type="term" value="F:RNA binding"/>
    <property type="evidence" value="ECO:0007669"/>
    <property type="project" value="UniProtKB-UniRule"/>
</dbReference>
<keyword evidence="7" id="KW-0809">Transit peptide</keyword>
<keyword evidence="3 11" id="KW-0489">Methyltransferase</keyword>
<feature type="binding site" evidence="11">
    <location>
        <position position="111"/>
    </location>
    <ligand>
        <name>S-adenosyl-L-methionine</name>
        <dbReference type="ChEBI" id="CHEBI:59789"/>
    </ligand>
</feature>
<feature type="binding site" evidence="11">
    <location>
        <position position="137"/>
    </location>
    <ligand>
        <name>S-adenosyl-L-methionine</name>
        <dbReference type="ChEBI" id="CHEBI:59789"/>
    </ligand>
</feature>
<proteinExistence type="inferred from homology"/>
<dbReference type="Proteomes" id="UP000494163">
    <property type="component" value="Chromosome 3R"/>
</dbReference>
<evidence type="ECO:0000313" key="13">
    <source>
        <dbReference type="EMBL" id="ALC46461.1"/>
    </source>
</evidence>
<dbReference type="PANTHER" id="PTHR11727">
    <property type="entry name" value="DIMETHYLADENOSINE TRANSFERASE"/>
    <property type="match status" value="1"/>
</dbReference>
<protein>
    <recommendedName>
        <fullName evidence="12">rRNA adenine N(6)-methyltransferase</fullName>
        <ecNumber evidence="12">2.1.1.-</ecNumber>
    </recommendedName>
</protein>
<keyword evidence="14" id="KW-1185">Reference proteome</keyword>
<feature type="binding site" evidence="11">
    <location>
        <position position="179"/>
    </location>
    <ligand>
        <name>S-adenosyl-L-methionine</name>
        <dbReference type="ChEBI" id="CHEBI:59789"/>
    </ligand>
</feature>
<evidence type="ECO:0000256" key="9">
    <source>
        <dbReference type="ARBA" id="ARBA00023128"/>
    </source>
</evidence>
<evidence type="ECO:0000256" key="3">
    <source>
        <dbReference type="ARBA" id="ARBA00022603"/>
    </source>
</evidence>
<dbReference type="InterPro" id="IPR029063">
    <property type="entry name" value="SAM-dependent_MTases_sf"/>
</dbReference>
<dbReference type="EMBL" id="CP012526">
    <property type="protein sequence ID" value="ALC46461.1"/>
    <property type="molecule type" value="Genomic_DNA"/>
</dbReference>
<dbReference type="SUPFAM" id="SSF53335">
    <property type="entry name" value="S-adenosyl-L-methionine-dependent methyltransferases"/>
    <property type="match status" value="1"/>
</dbReference>
<evidence type="ECO:0000256" key="7">
    <source>
        <dbReference type="ARBA" id="ARBA00022946"/>
    </source>
</evidence>
<dbReference type="GO" id="GO:0005759">
    <property type="term" value="C:mitochondrial matrix"/>
    <property type="evidence" value="ECO:0007669"/>
    <property type="project" value="TreeGrafter"/>
</dbReference>
<keyword evidence="9" id="KW-0496">Mitochondrion</keyword>
<keyword evidence="10" id="KW-0804">Transcription</keyword>
<dbReference type="PANTHER" id="PTHR11727:SF13">
    <property type="entry name" value="DIMETHYLADENOSINE TRANSFERASE 2, MITOCHONDRIAL"/>
    <property type="match status" value="1"/>
</dbReference>
<evidence type="ECO:0000313" key="14">
    <source>
        <dbReference type="Proteomes" id="UP000494163"/>
    </source>
</evidence>
<dbReference type="PIRSF" id="PIRSF027833">
    <property type="entry name" value="MtTFB2"/>
    <property type="match status" value="1"/>
</dbReference>
<accession>A0A0M5J4W3</accession>
<comment type="caution">
    <text evidence="11">Lacks conserved residue(s) required for the propagation of feature annotation.</text>
</comment>